<dbReference type="GO" id="GO:0009097">
    <property type="term" value="P:isoleucine biosynthetic process"/>
    <property type="evidence" value="ECO:0007669"/>
    <property type="project" value="UniProtKB-UniPathway"/>
</dbReference>
<evidence type="ECO:0000256" key="4">
    <source>
        <dbReference type="ARBA" id="ARBA00005072"/>
    </source>
</evidence>
<evidence type="ECO:0000256" key="8">
    <source>
        <dbReference type="ARBA" id="ARBA00022679"/>
    </source>
</evidence>
<dbReference type="InterPro" id="IPR043131">
    <property type="entry name" value="BCAT-like_N"/>
</dbReference>
<dbReference type="UniPathway" id="UPA00048">
    <property type="reaction ID" value="UER00073"/>
</dbReference>
<comment type="catalytic activity">
    <reaction evidence="12 17">
        <text>L-isoleucine + 2-oxoglutarate = (S)-3-methyl-2-oxopentanoate + L-glutamate</text>
        <dbReference type="Rhea" id="RHEA:24801"/>
        <dbReference type="ChEBI" id="CHEBI:16810"/>
        <dbReference type="ChEBI" id="CHEBI:29985"/>
        <dbReference type="ChEBI" id="CHEBI:35146"/>
        <dbReference type="ChEBI" id="CHEBI:58045"/>
        <dbReference type="EC" id="2.6.1.42"/>
    </reaction>
</comment>
<keyword evidence="8 17" id="KW-0808">Transferase</keyword>
<protein>
    <recommendedName>
        <fullName evidence="17">Branched-chain-amino-acid aminotransferase</fullName>
        <ecNumber evidence="17">2.6.1.42</ecNumber>
    </recommendedName>
</protein>
<dbReference type="UniPathway" id="UPA00047">
    <property type="reaction ID" value="UER00058"/>
</dbReference>
<evidence type="ECO:0000256" key="17">
    <source>
        <dbReference type="RuleBase" id="RU004517"/>
    </source>
</evidence>
<sequence>MEKVDLDWGNIGYGYIRTDYNYISYWKDGQWDDGKLITENTVTISIGSTALHYGQECFEGLKAQTAKDGRVLLFRPDQNAKRMQDSARGILMAEVPEEKFVKACIQLVKANLRWVPPYGTGASLYIRPFLFGHGDNLGVKAASEYIFCIFCSPVGPYFKGGLTPVFFNVSEYDRAAPRGTGGIKVGGNYAASLKPKKLANAAGYADCIYLDPATRIYIEEVGAANFFGITRDNTFVTPKSSSILPSITRRSLMEIAEQYLGMKVEERAVRIDELDNFVEAGACGTAAIITPIGGIFYDNKLHTFYGEGKEVGPVVKGLHDTLTAIQRGEHKAPKGWLVEVK</sequence>
<dbReference type="AlphaFoldDB" id="A0A081C8R0"/>
<dbReference type="InterPro" id="IPR001544">
    <property type="entry name" value="Aminotrans_IV"/>
</dbReference>
<dbReference type="InterPro" id="IPR036038">
    <property type="entry name" value="Aminotransferase-like"/>
</dbReference>
<organism evidence="18">
    <name type="scientific">Vecturithrix granuli</name>
    <dbReference type="NCBI Taxonomy" id="1499967"/>
    <lineage>
        <taxon>Bacteria</taxon>
        <taxon>Candidatus Moduliflexota</taxon>
        <taxon>Candidatus Vecturitrichia</taxon>
        <taxon>Candidatus Vecturitrichales</taxon>
        <taxon>Candidatus Vecturitrichaceae</taxon>
        <taxon>Candidatus Vecturithrix</taxon>
    </lineage>
</organism>
<evidence type="ECO:0000256" key="12">
    <source>
        <dbReference type="ARBA" id="ARBA00048798"/>
    </source>
</evidence>
<keyword evidence="7 17" id="KW-0028">Amino-acid biosynthesis</keyword>
<dbReference type="Pfam" id="PF01063">
    <property type="entry name" value="Aminotran_4"/>
    <property type="match status" value="1"/>
</dbReference>
<comment type="pathway">
    <text evidence="4">Amino-acid biosynthesis; L-leucine biosynthesis; L-leucine from 3-methyl-2-oxobutanoate: step 4/4.</text>
</comment>
<keyword evidence="10 17" id="KW-0100">Branched-chain amino acid biosynthesis</keyword>
<gene>
    <name evidence="18" type="ORF">U27_00863</name>
</gene>
<comment type="catalytic activity">
    <reaction evidence="13 17">
        <text>L-leucine + 2-oxoglutarate = 4-methyl-2-oxopentanoate + L-glutamate</text>
        <dbReference type="Rhea" id="RHEA:18321"/>
        <dbReference type="ChEBI" id="CHEBI:16810"/>
        <dbReference type="ChEBI" id="CHEBI:17865"/>
        <dbReference type="ChEBI" id="CHEBI:29985"/>
        <dbReference type="ChEBI" id="CHEBI:57427"/>
        <dbReference type="EC" id="2.6.1.42"/>
    </reaction>
</comment>
<evidence type="ECO:0000256" key="3">
    <source>
        <dbReference type="ARBA" id="ARBA00004931"/>
    </source>
</evidence>
<dbReference type="NCBIfam" id="NF009897">
    <property type="entry name" value="PRK13357.1"/>
    <property type="match status" value="1"/>
</dbReference>
<evidence type="ECO:0000313" key="19">
    <source>
        <dbReference type="Proteomes" id="UP000030661"/>
    </source>
</evidence>
<keyword evidence="19" id="KW-1185">Reference proteome</keyword>
<dbReference type="GO" id="GO:0009099">
    <property type="term" value="P:L-valine biosynthetic process"/>
    <property type="evidence" value="ECO:0007669"/>
    <property type="project" value="UniProtKB-UniPathway"/>
</dbReference>
<evidence type="ECO:0000256" key="7">
    <source>
        <dbReference type="ARBA" id="ARBA00022605"/>
    </source>
</evidence>
<name>A0A081C8R0_VECG1</name>
<comment type="cofactor">
    <cofactor evidence="1 16">
        <name>pyridoxal 5'-phosphate</name>
        <dbReference type="ChEBI" id="CHEBI:597326"/>
    </cofactor>
</comment>
<dbReference type="GO" id="GO:0052656">
    <property type="term" value="F:L-isoleucine-2-oxoglutarate transaminase activity"/>
    <property type="evidence" value="ECO:0007669"/>
    <property type="project" value="RHEA"/>
</dbReference>
<dbReference type="EC" id="2.6.1.42" evidence="17"/>
<evidence type="ECO:0000256" key="9">
    <source>
        <dbReference type="ARBA" id="ARBA00022898"/>
    </source>
</evidence>
<dbReference type="PIRSF" id="PIRSF006468">
    <property type="entry name" value="BCAT1"/>
    <property type="match status" value="1"/>
</dbReference>
<dbReference type="InterPro" id="IPR005786">
    <property type="entry name" value="B_amino_transII"/>
</dbReference>
<dbReference type="InterPro" id="IPR018300">
    <property type="entry name" value="Aminotrans_IV_CS"/>
</dbReference>
<dbReference type="eggNOG" id="COG0115">
    <property type="taxonomic scope" value="Bacteria"/>
</dbReference>
<dbReference type="InterPro" id="IPR033939">
    <property type="entry name" value="BCAT_family"/>
</dbReference>
<reference evidence="18" key="1">
    <citation type="journal article" date="2015" name="PeerJ">
        <title>First genomic representation of candidate bacterial phylum KSB3 points to enhanced environmental sensing as a trigger of wastewater bulking.</title>
        <authorList>
            <person name="Sekiguchi Y."/>
            <person name="Ohashi A."/>
            <person name="Parks D.H."/>
            <person name="Yamauchi T."/>
            <person name="Tyson G.W."/>
            <person name="Hugenholtz P."/>
        </authorList>
    </citation>
    <scope>NUCLEOTIDE SEQUENCE [LARGE SCALE GENOMIC DNA]</scope>
</reference>
<dbReference type="Gene3D" id="3.30.470.10">
    <property type="match status" value="1"/>
</dbReference>
<dbReference type="NCBIfam" id="TIGR01123">
    <property type="entry name" value="ilvE_II"/>
    <property type="match status" value="1"/>
</dbReference>
<dbReference type="GO" id="GO:0009098">
    <property type="term" value="P:L-leucine biosynthetic process"/>
    <property type="evidence" value="ECO:0007669"/>
    <property type="project" value="UniProtKB-UniPathway"/>
</dbReference>
<evidence type="ECO:0000313" key="18">
    <source>
        <dbReference type="EMBL" id="GAK60965.1"/>
    </source>
</evidence>
<comment type="pathway">
    <text evidence="2">Amino-acid biosynthesis; L-isoleucine biosynthesis; L-isoleucine from 2-oxobutanoate: step 4/4.</text>
</comment>
<dbReference type="PANTHER" id="PTHR42825:SF2">
    <property type="entry name" value="BRANCHED-CHAIN-AMINO-ACID AMINOTRANSFERASE 3, CHLOROPLASTIC-RELATED"/>
    <property type="match status" value="1"/>
</dbReference>
<evidence type="ECO:0000256" key="15">
    <source>
        <dbReference type="RuleBase" id="RU004106"/>
    </source>
</evidence>
<comment type="pathway">
    <text evidence="3">Amino-acid biosynthesis; L-valine biosynthesis; L-valine from pyruvate: step 4/4.</text>
</comment>
<comment type="similarity">
    <text evidence="5 15">Belongs to the class-IV pyridoxal-phosphate-dependent aminotransferase family.</text>
</comment>
<dbReference type="PANTHER" id="PTHR42825">
    <property type="entry name" value="AMINO ACID AMINOTRANSFERASE"/>
    <property type="match status" value="1"/>
</dbReference>
<dbReference type="HOGENOM" id="CLU_031922_1_0_0"/>
<dbReference type="PROSITE" id="PS00770">
    <property type="entry name" value="AA_TRANSFER_CLASS_4"/>
    <property type="match status" value="1"/>
</dbReference>
<keyword evidence="9 16" id="KW-0663">Pyridoxal phosphate</keyword>
<dbReference type="Gene3D" id="3.20.10.10">
    <property type="entry name" value="D-amino Acid Aminotransferase, subunit A, domain 2"/>
    <property type="match status" value="1"/>
</dbReference>
<evidence type="ECO:0000256" key="6">
    <source>
        <dbReference type="ARBA" id="ARBA00022576"/>
    </source>
</evidence>
<dbReference type="GO" id="GO:0052655">
    <property type="term" value="F:L-valine-2-oxoglutarate transaminase activity"/>
    <property type="evidence" value="ECO:0007669"/>
    <property type="project" value="RHEA"/>
</dbReference>
<evidence type="ECO:0000256" key="5">
    <source>
        <dbReference type="ARBA" id="ARBA00009320"/>
    </source>
</evidence>
<proteinExistence type="inferred from homology"/>
<dbReference type="STRING" id="1499967.U27_00863"/>
<feature type="modified residue" description="N6-(pyridoxal phosphate)lysine" evidence="14">
    <location>
        <position position="184"/>
    </location>
</feature>
<evidence type="ECO:0000256" key="14">
    <source>
        <dbReference type="PIRSR" id="PIRSR006468-1"/>
    </source>
</evidence>
<dbReference type="FunFam" id="3.30.470.10:FF:000004">
    <property type="entry name" value="Branched-chain-amino-acid aminotransferase"/>
    <property type="match status" value="1"/>
</dbReference>
<dbReference type="Proteomes" id="UP000030661">
    <property type="component" value="Unassembled WGS sequence"/>
</dbReference>
<dbReference type="FunFam" id="3.20.10.10:FF:000006">
    <property type="entry name" value="Branched-chain amino acid aminotransferase"/>
    <property type="match status" value="1"/>
</dbReference>
<evidence type="ECO:0000256" key="13">
    <source>
        <dbReference type="ARBA" id="ARBA00049229"/>
    </source>
</evidence>
<dbReference type="InterPro" id="IPR043132">
    <property type="entry name" value="BCAT-like_C"/>
</dbReference>
<evidence type="ECO:0000256" key="2">
    <source>
        <dbReference type="ARBA" id="ARBA00004824"/>
    </source>
</evidence>
<evidence type="ECO:0000256" key="10">
    <source>
        <dbReference type="ARBA" id="ARBA00023304"/>
    </source>
</evidence>
<accession>A0A081C8R0</accession>
<comment type="catalytic activity">
    <reaction evidence="11 17">
        <text>L-valine + 2-oxoglutarate = 3-methyl-2-oxobutanoate + L-glutamate</text>
        <dbReference type="Rhea" id="RHEA:24813"/>
        <dbReference type="ChEBI" id="CHEBI:11851"/>
        <dbReference type="ChEBI" id="CHEBI:16810"/>
        <dbReference type="ChEBI" id="CHEBI:29985"/>
        <dbReference type="ChEBI" id="CHEBI:57762"/>
        <dbReference type="EC" id="2.6.1.42"/>
    </reaction>
</comment>
<keyword evidence="6 17" id="KW-0032">Aminotransferase</keyword>
<dbReference type="EMBL" id="DF820476">
    <property type="protein sequence ID" value="GAK60965.1"/>
    <property type="molecule type" value="Genomic_DNA"/>
</dbReference>
<dbReference type="GO" id="GO:0052654">
    <property type="term" value="F:L-leucine-2-oxoglutarate transaminase activity"/>
    <property type="evidence" value="ECO:0007669"/>
    <property type="project" value="RHEA"/>
</dbReference>
<dbReference type="CDD" id="cd01557">
    <property type="entry name" value="BCAT_beta_family"/>
    <property type="match status" value="1"/>
</dbReference>
<dbReference type="UniPathway" id="UPA00049">
    <property type="reaction ID" value="UER00062"/>
</dbReference>
<evidence type="ECO:0000256" key="11">
    <source>
        <dbReference type="ARBA" id="ARBA00048212"/>
    </source>
</evidence>
<dbReference type="SUPFAM" id="SSF56752">
    <property type="entry name" value="D-aminoacid aminotransferase-like PLP-dependent enzymes"/>
    <property type="match status" value="1"/>
</dbReference>
<evidence type="ECO:0000256" key="1">
    <source>
        <dbReference type="ARBA" id="ARBA00001933"/>
    </source>
</evidence>
<evidence type="ECO:0000256" key="16">
    <source>
        <dbReference type="RuleBase" id="RU004516"/>
    </source>
</evidence>